<dbReference type="GO" id="GO:0004519">
    <property type="term" value="F:endonuclease activity"/>
    <property type="evidence" value="ECO:0007669"/>
    <property type="project" value="InterPro"/>
</dbReference>
<dbReference type="PANTHER" id="PTHR36181">
    <property type="entry name" value="INTRON-ENCODED ENDONUCLEASE AI3-RELATED"/>
    <property type="match status" value="1"/>
</dbReference>
<protein>
    <recommendedName>
        <fullName evidence="1">Homing endonuclease LAGLIDADG domain-containing protein</fullName>
    </recommendedName>
</protein>
<feature type="domain" description="Homing endonuclease LAGLIDADG" evidence="1">
    <location>
        <begin position="256"/>
        <end position="352"/>
    </location>
</feature>
<feature type="domain" description="Homing endonuclease LAGLIDADG" evidence="1">
    <location>
        <begin position="96"/>
        <end position="197"/>
    </location>
</feature>
<dbReference type="SUPFAM" id="SSF55608">
    <property type="entry name" value="Homing endonucleases"/>
    <property type="match status" value="2"/>
</dbReference>
<evidence type="ECO:0000259" key="1">
    <source>
        <dbReference type="Pfam" id="PF00961"/>
    </source>
</evidence>
<gene>
    <name evidence="2" type="primary">orf388</name>
</gene>
<dbReference type="GO" id="GO:0005739">
    <property type="term" value="C:mitochondrion"/>
    <property type="evidence" value="ECO:0007669"/>
    <property type="project" value="UniProtKB-ARBA"/>
</dbReference>
<dbReference type="AlphaFoldDB" id="A0A291LJ24"/>
<dbReference type="InterPro" id="IPR051289">
    <property type="entry name" value="LAGLIDADG_Endonuclease"/>
</dbReference>
<dbReference type="FunFam" id="3.10.28.10:FF:000010">
    <property type="entry name" value="LAGLIDADG homing endonuclease I-LtrII"/>
    <property type="match status" value="1"/>
</dbReference>
<accession>A0A291LJ24</accession>
<reference evidence="2" key="1">
    <citation type="submission" date="2017-02" db="EMBL/GenBank/DDBJ databases">
        <title>Fungal Comparative Genomics of Melanconis species and Ophiognomonia clavigignenti-juglandacearum at Different Phylogenetic Distances.</title>
        <authorList>
            <person name="Demers J.E."/>
            <person name="Castlebury L.A."/>
        </authorList>
    </citation>
    <scope>NUCLEOTIDE SEQUENCE</scope>
    <source>
        <strain evidence="2">CBS 121083</strain>
    </source>
</reference>
<proteinExistence type="predicted"/>
<keyword evidence="2" id="KW-0496">Mitochondrion</keyword>
<dbReference type="Pfam" id="PF00961">
    <property type="entry name" value="LAGLIDADG_1"/>
    <property type="match status" value="2"/>
</dbReference>
<dbReference type="Gene3D" id="3.10.28.10">
    <property type="entry name" value="Homing endonucleases"/>
    <property type="match status" value="2"/>
</dbReference>
<evidence type="ECO:0000313" key="2">
    <source>
        <dbReference type="EMBL" id="ATI20531.1"/>
    </source>
</evidence>
<sequence>MGNRGSKSITGNNPTSLFPVIVKEQRVDGNCRINGIRLRCTLKGFERNYQAKTLSKRYIQFRGYSTTDVAFTNKLVKSKPLIKSQSNIKGLSPWFITGFSDAESSFSVTIRKNPRGSTWWVDHRFSFGLHIKDLPLLQLIQVYFGGIGRILEDPKKARAEFRVSSLEELVTVILPHFNTYSLITNKQADFLLFKSIVLLKDRKEHLTMEGLQKLVNLRATLNLGLSDELALAFPNTKPVKRPSLDSIKIPHPDWVAGFTSGEGSFLIDVAKSTSYKLGANVKLTFQLTQHRRDELLMKSLIDYFGCGNYTIKKDWGNFLVTKISDNYDIILPFFQNHPIMGVKSLDFQDWCLAAEIIKTKAHLTSYGFEEILKIKVGMNKGRLLNKEG</sequence>
<dbReference type="InterPro" id="IPR027434">
    <property type="entry name" value="Homing_endonucl"/>
</dbReference>
<geneLocation type="mitochondrion" evidence="2"/>
<organism evidence="2">
    <name type="scientific">Juglanconis juglandina</name>
    <dbReference type="NCBI Taxonomy" id="1940567"/>
    <lineage>
        <taxon>Eukaryota</taxon>
        <taxon>Fungi</taxon>
        <taxon>Dikarya</taxon>
        <taxon>Ascomycota</taxon>
        <taxon>Pezizomycotina</taxon>
        <taxon>Sordariomycetes</taxon>
        <taxon>Sordariomycetidae</taxon>
        <taxon>Diaporthales</taxon>
        <taxon>Juglanconidaceae</taxon>
        <taxon>Juglanconis</taxon>
    </lineage>
</organism>
<name>A0A291LJ24_9PEZI</name>
<dbReference type="PANTHER" id="PTHR36181:SF4">
    <property type="entry name" value="LAGLIDADG ENDONUCLEASE"/>
    <property type="match status" value="1"/>
</dbReference>
<dbReference type="EMBL" id="KY575057">
    <property type="protein sequence ID" value="ATI20531.1"/>
    <property type="molecule type" value="Genomic_DNA"/>
</dbReference>
<dbReference type="InterPro" id="IPR004860">
    <property type="entry name" value="LAGLIDADG_dom"/>
</dbReference>